<sequence length="64" mass="7617">WLLLKRKPASKLPNRYEPPLSNTAPKRRLALQWASSPISSRTWPKRLMPKQRNATRRKLQKVRN</sequence>
<proteinExistence type="predicted"/>
<feature type="region of interest" description="Disordered" evidence="1">
    <location>
        <begin position="1"/>
        <end position="23"/>
    </location>
</feature>
<feature type="compositionally biased region" description="Basic residues" evidence="1">
    <location>
        <begin position="43"/>
        <end position="64"/>
    </location>
</feature>
<reference evidence="2" key="1">
    <citation type="submission" date="2020-02" db="EMBL/GenBank/DDBJ databases">
        <authorList>
            <person name="Meier V. D."/>
        </authorList>
    </citation>
    <scope>NUCLEOTIDE SEQUENCE</scope>
    <source>
        <strain evidence="2">AVDCRST_MAG95</strain>
    </source>
</reference>
<feature type="region of interest" description="Disordered" evidence="1">
    <location>
        <begin position="42"/>
        <end position="64"/>
    </location>
</feature>
<feature type="non-terminal residue" evidence="2">
    <location>
        <position position="1"/>
    </location>
</feature>
<dbReference type="EMBL" id="CADCTJ010000675">
    <property type="protein sequence ID" value="CAA9257396.1"/>
    <property type="molecule type" value="Genomic_DNA"/>
</dbReference>
<accession>A0A6J4IRF0</accession>
<dbReference type="AlphaFoldDB" id="A0A6J4IRF0"/>
<name>A0A6J4IRF0_9BACT</name>
<evidence type="ECO:0000256" key="1">
    <source>
        <dbReference type="SAM" id="MobiDB-lite"/>
    </source>
</evidence>
<organism evidence="2">
    <name type="scientific">uncultured Adhaeribacter sp</name>
    <dbReference type="NCBI Taxonomy" id="448109"/>
    <lineage>
        <taxon>Bacteria</taxon>
        <taxon>Pseudomonadati</taxon>
        <taxon>Bacteroidota</taxon>
        <taxon>Cytophagia</taxon>
        <taxon>Cytophagales</taxon>
        <taxon>Hymenobacteraceae</taxon>
        <taxon>Adhaeribacter</taxon>
        <taxon>environmental samples</taxon>
    </lineage>
</organism>
<evidence type="ECO:0000313" key="2">
    <source>
        <dbReference type="EMBL" id="CAA9257396.1"/>
    </source>
</evidence>
<gene>
    <name evidence="2" type="ORF">AVDCRST_MAG95-2160</name>
</gene>
<feature type="non-terminal residue" evidence="2">
    <location>
        <position position="64"/>
    </location>
</feature>
<protein>
    <submittedName>
        <fullName evidence="2">Uncharacterized protein</fullName>
    </submittedName>
</protein>